<evidence type="ECO:0000256" key="4">
    <source>
        <dbReference type="ARBA" id="ARBA00023054"/>
    </source>
</evidence>
<keyword evidence="6 8" id="KW-0717">Septation</keyword>
<comment type="function">
    <text evidence="8">Negative regulator of FtsZ ring formation; modulates the frequency and position of FtsZ ring formation. Inhibits FtsZ ring formation at polar sites. Interacts either with FtsZ or with one of its binding partners to promote depolymerization.</text>
</comment>
<reference evidence="10 11" key="1">
    <citation type="submission" date="2019-11" db="EMBL/GenBank/DDBJ databases">
        <title>Bacillus lacus genome.</title>
        <authorList>
            <person name="Allen C.J."/>
            <person name="Newman J.D."/>
        </authorList>
    </citation>
    <scope>NUCLEOTIDE SEQUENCE [LARGE SCALE GENOMIC DNA]</scope>
    <source>
        <strain evidence="10 11">KCTC 33946</strain>
    </source>
</reference>
<evidence type="ECO:0000256" key="6">
    <source>
        <dbReference type="ARBA" id="ARBA00023210"/>
    </source>
</evidence>
<evidence type="ECO:0000256" key="2">
    <source>
        <dbReference type="ARBA" id="ARBA00022692"/>
    </source>
</evidence>
<dbReference type="AlphaFoldDB" id="A0A7X2IZN2"/>
<comment type="caution">
    <text evidence="10">The sequence shown here is derived from an EMBL/GenBank/DDBJ whole genome shotgun (WGS) entry which is preliminary data.</text>
</comment>
<feature type="topological domain" description="Extracellular" evidence="8">
    <location>
        <begin position="1"/>
        <end position="22"/>
    </location>
</feature>
<evidence type="ECO:0000256" key="3">
    <source>
        <dbReference type="ARBA" id="ARBA00022989"/>
    </source>
</evidence>
<keyword evidence="4 8" id="KW-0175">Coiled coil</keyword>
<keyword evidence="11" id="KW-1185">Reference proteome</keyword>
<dbReference type="Pfam" id="PF06160">
    <property type="entry name" value="EzrA"/>
    <property type="match status" value="1"/>
</dbReference>
<evidence type="ECO:0000313" key="11">
    <source>
        <dbReference type="Proteomes" id="UP000448867"/>
    </source>
</evidence>
<protein>
    <recommendedName>
        <fullName evidence="8">Septation ring formation regulator EzrA</fullName>
    </recommendedName>
</protein>
<proteinExistence type="inferred from homology"/>
<organism evidence="10 11">
    <name type="scientific">Metabacillus lacus</name>
    <dbReference type="NCBI Taxonomy" id="1983721"/>
    <lineage>
        <taxon>Bacteria</taxon>
        <taxon>Bacillati</taxon>
        <taxon>Bacillota</taxon>
        <taxon>Bacilli</taxon>
        <taxon>Bacillales</taxon>
        <taxon>Bacillaceae</taxon>
        <taxon>Metabacillus</taxon>
    </lineage>
</organism>
<gene>
    <name evidence="8 10" type="primary">ezrA</name>
    <name evidence="10" type="ORF">GJU40_11390</name>
</gene>
<sequence length="588" mass="68423">MDLYPIIPITVDVATMRGPTMEIVIGILIVILILFGIGYFMRKRVYKEVDRLEARKIAIMNRSLADEMIKVKDLKMTGQAEEMFERWREEWDEIITTQLPEVEELLFDAEDYADKYRFKKSKQVLQHIEKVLQNTDQNIDRIISEIHELVSSEEKNSVEIGDLRESFKKAKKTLLAHAHTFGKAQQKLEEKLHEIYEALKQFDVETEAGNYIAAREILILQKEQLDIVCYKIEHIPKLLSECQHAIPAQIHELLEGYREMEEQGYLLSHIQIETELNRISENVKIYLKQIEQTEIEQISEEIQEINESIDTFYDLLEKEVGANQFVRTALGSMEKSLEKLETDRKLTDAETDIVRQSYQLTEQDIEKQKQIGKQISQLQKQYDAVFQHMNQDQVAYSLIKEDLQELDDKIKNVEKEHDAYRQKLQALRKDELQARQKLTEMKRMITESNRLIQKSNIPGLPESYRESVVQSSKAISMVVQKLDEIPLDMVAVNYLLEDAVEAVEALNNKTNDMVEQVYLIEKVIQYGNRFRSRNSGLASSLTEAENLFRAYKYEESLETAAAALEQVDPGSLQRIQNIIDDELKAINP</sequence>
<dbReference type="GO" id="GO:0000917">
    <property type="term" value="P:division septum assembly"/>
    <property type="evidence" value="ECO:0007669"/>
    <property type="project" value="UniProtKB-KW"/>
</dbReference>
<evidence type="ECO:0000256" key="9">
    <source>
        <dbReference type="SAM" id="Phobius"/>
    </source>
</evidence>
<comment type="similarity">
    <text evidence="8">Belongs to the EzrA family.</text>
</comment>
<dbReference type="Proteomes" id="UP000448867">
    <property type="component" value="Unassembled WGS sequence"/>
</dbReference>
<keyword evidence="8" id="KW-1003">Cell membrane</keyword>
<keyword evidence="7 8" id="KW-0131">Cell cycle</keyword>
<feature type="coiled-coil region" evidence="8">
    <location>
        <begin position="276"/>
        <end position="308"/>
    </location>
</feature>
<dbReference type="GO" id="GO:0000921">
    <property type="term" value="P:septin ring assembly"/>
    <property type="evidence" value="ECO:0007669"/>
    <property type="project" value="InterPro"/>
</dbReference>
<keyword evidence="5 8" id="KW-0472">Membrane</keyword>
<keyword evidence="1 8" id="KW-0132">Cell division</keyword>
<evidence type="ECO:0000256" key="8">
    <source>
        <dbReference type="HAMAP-Rule" id="MF_00728"/>
    </source>
</evidence>
<dbReference type="HAMAP" id="MF_00728">
    <property type="entry name" value="EzrA"/>
    <property type="match status" value="1"/>
</dbReference>
<evidence type="ECO:0000313" key="10">
    <source>
        <dbReference type="EMBL" id="MRX72752.1"/>
    </source>
</evidence>
<keyword evidence="3 8" id="KW-1133">Transmembrane helix</keyword>
<dbReference type="GO" id="GO:0005940">
    <property type="term" value="C:septin ring"/>
    <property type="evidence" value="ECO:0007669"/>
    <property type="project" value="InterPro"/>
</dbReference>
<accession>A0A7X2IZN2</accession>
<evidence type="ECO:0000256" key="1">
    <source>
        <dbReference type="ARBA" id="ARBA00022618"/>
    </source>
</evidence>
<dbReference type="NCBIfam" id="NF003413">
    <property type="entry name" value="PRK04778.1-7"/>
    <property type="match status" value="1"/>
</dbReference>
<dbReference type="InterPro" id="IPR010379">
    <property type="entry name" value="EzrA"/>
</dbReference>
<keyword evidence="2 8" id="KW-0812">Transmembrane</keyword>
<evidence type="ECO:0000256" key="5">
    <source>
        <dbReference type="ARBA" id="ARBA00023136"/>
    </source>
</evidence>
<dbReference type="OrthoDB" id="1654473at2"/>
<evidence type="ECO:0000256" key="7">
    <source>
        <dbReference type="ARBA" id="ARBA00023306"/>
    </source>
</evidence>
<comment type="subcellular location">
    <subcellularLocation>
        <location evidence="8">Cell membrane</location>
        <topology evidence="8">Single-pass membrane protein</topology>
    </subcellularLocation>
    <text evidence="8">Colocalized with FtsZ to the nascent septal site.</text>
</comment>
<feature type="transmembrane region" description="Helical" evidence="9">
    <location>
        <begin position="23"/>
        <end position="41"/>
    </location>
</feature>
<dbReference type="GO" id="GO:0005886">
    <property type="term" value="C:plasma membrane"/>
    <property type="evidence" value="ECO:0007669"/>
    <property type="project" value="UniProtKB-SubCell"/>
</dbReference>
<feature type="coiled-coil region" evidence="8">
    <location>
        <begin position="396"/>
        <end position="444"/>
    </location>
</feature>
<dbReference type="EMBL" id="WKKI01000020">
    <property type="protein sequence ID" value="MRX72752.1"/>
    <property type="molecule type" value="Genomic_DNA"/>
</dbReference>
<name>A0A7X2IZN2_9BACI</name>
<feature type="topological domain" description="Cytoplasmic" evidence="8">
    <location>
        <begin position="42"/>
        <end position="588"/>
    </location>
</feature>